<sequence length="279" mass="32092">MEEKSIVLIECTDKKGLVNKVTSVIFGLGLNIVSNNQFVDEESNHFFMRTEIVGKVSKDILVDKIKENLPDDAMIKVIESKPKRIVIMGTKEHHCFSDIIIRSEYKEINADIVGAIGNYDELRGLAEKFDIPYSFITHNEKTKEEHEDEIIKKIEEYNPDYIVLAKYMRILTPKFVEKYEHKIINIHHSFLPAFIGANPYRQAYNRGVKIIGATAHFVTNDLDDGPIIAQEVLKIDHTYSAKEMRNAGRDAERAAFSKALKLVFEDRVFINKNRTVIFE</sequence>
<dbReference type="Pfam" id="PF00551">
    <property type="entry name" value="Formyl_trans_N"/>
    <property type="match status" value="1"/>
</dbReference>
<comment type="catalytic activity">
    <reaction evidence="3">
        <text>(6R)-10-formyltetrahydrofolate + H2O = (6S)-5,6,7,8-tetrahydrofolate + formate + H(+)</text>
        <dbReference type="Rhea" id="RHEA:19833"/>
        <dbReference type="ChEBI" id="CHEBI:15377"/>
        <dbReference type="ChEBI" id="CHEBI:15378"/>
        <dbReference type="ChEBI" id="CHEBI:15740"/>
        <dbReference type="ChEBI" id="CHEBI:57453"/>
        <dbReference type="ChEBI" id="CHEBI:195366"/>
        <dbReference type="EC" id="3.5.1.10"/>
    </reaction>
</comment>
<keyword evidence="3" id="KW-0658">Purine biosynthesis</keyword>
<dbReference type="KEGG" id="haby:HLVA_07490"/>
<dbReference type="EMBL" id="AP027059">
    <property type="protein sequence ID" value="BDU50180.1"/>
    <property type="molecule type" value="Genomic_DNA"/>
</dbReference>
<dbReference type="NCBIfam" id="TIGR00655">
    <property type="entry name" value="PurU"/>
    <property type="match status" value="1"/>
</dbReference>
<dbReference type="PRINTS" id="PR01575">
    <property type="entry name" value="FFH4HYDRLASE"/>
</dbReference>
<evidence type="ECO:0000256" key="2">
    <source>
        <dbReference type="ARBA" id="ARBA00022801"/>
    </source>
</evidence>
<dbReference type="SUPFAM" id="SSF55021">
    <property type="entry name" value="ACT-like"/>
    <property type="match status" value="1"/>
</dbReference>
<dbReference type="SUPFAM" id="SSF53328">
    <property type="entry name" value="Formyltransferase"/>
    <property type="match status" value="1"/>
</dbReference>
<dbReference type="Proteomes" id="UP001321582">
    <property type="component" value="Chromosome"/>
</dbReference>
<evidence type="ECO:0000256" key="4">
    <source>
        <dbReference type="NCBIfam" id="TIGR00655"/>
    </source>
</evidence>
<dbReference type="RefSeq" id="WP_307905114.1">
    <property type="nucleotide sequence ID" value="NZ_AP027059.1"/>
</dbReference>
<dbReference type="GO" id="GO:0006730">
    <property type="term" value="P:one-carbon metabolic process"/>
    <property type="evidence" value="ECO:0007669"/>
    <property type="project" value="UniProtKB-KW"/>
</dbReference>
<dbReference type="GO" id="GO:0006189">
    <property type="term" value="P:'de novo' IMP biosynthetic process"/>
    <property type="evidence" value="ECO:0007669"/>
    <property type="project" value="UniProtKB-UniRule"/>
</dbReference>
<dbReference type="InterPro" id="IPR044074">
    <property type="entry name" value="PurU_ACT"/>
</dbReference>
<dbReference type="PROSITE" id="PS51671">
    <property type="entry name" value="ACT"/>
    <property type="match status" value="1"/>
</dbReference>
<gene>
    <name evidence="3 6" type="primary">purU</name>
    <name evidence="6" type="ORF">HLVA_07490</name>
</gene>
<keyword evidence="2 3" id="KW-0378">Hydrolase</keyword>
<reference evidence="6 7" key="1">
    <citation type="submission" date="2022-11" db="EMBL/GenBank/DDBJ databases">
        <title>Haliovirga abyssi gen. nov., sp. nov., a mesophilic fermentative bacterium isolated from the Iheya North hydrothermal field and the proposal of Haliovirgaceae fam. nov.</title>
        <authorList>
            <person name="Miyazaki U."/>
            <person name="Tame A."/>
            <person name="Miyazaki J."/>
            <person name="Takai K."/>
            <person name="Sawayama S."/>
            <person name="Kitajima M."/>
            <person name="Okamoto A."/>
            <person name="Nakagawa S."/>
        </authorList>
    </citation>
    <scope>NUCLEOTIDE SEQUENCE [LARGE SCALE GENOMIC DNA]</scope>
    <source>
        <strain evidence="6 7">IC12</strain>
    </source>
</reference>
<comment type="similarity">
    <text evidence="3">Belongs to the PurU family.</text>
</comment>
<organism evidence="6 7">
    <name type="scientific">Haliovirga abyssi</name>
    <dbReference type="NCBI Taxonomy" id="2996794"/>
    <lineage>
        <taxon>Bacteria</taxon>
        <taxon>Fusobacteriati</taxon>
        <taxon>Fusobacteriota</taxon>
        <taxon>Fusobacteriia</taxon>
        <taxon>Fusobacteriales</taxon>
        <taxon>Haliovirgaceae</taxon>
        <taxon>Haliovirga</taxon>
    </lineage>
</organism>
<dbReference type="InterPro" id="IPR036477">
    <property type="entry name" value="Formyl_transf_N_sf"/>
</dbReference>
<dbReference type="Pfam" id="PF01842">
    <property type="entry name" value="ACT"/>
    <property type="match status" value="1"/>
</dbReference>
<feature type="domain" description="ACT" evidence="5">
    <location>
        <begin position="6"/>
        <end position="88"/>
    </location>
</feature>
<evidence type="ECO:0000313" key="7">
    <source>
        <dbReference type="Proteomes" id="UP001321582"/>
    </source>
</evidence>
<evidence type="ECO:0000313" key="6">
    <source>
        <dbReference type="EMBL" id="BDU50180.1"/>
    </source>
</evidence>
<dbReference type="Gene3D" id="3.30.70.260">
    <property type="match status" value="1"/>
</dbReference>
<dbReference type="GO" id="GO:0008864">
    <property type="term" value="F:formyltetrahydrofolate deformylase activity"/>
    <property type="evidence" value="ECO:0007669"/>
    <property type="project" value="UniProtKB-UniRule"/>
</dbReference>
<keyword evidence="7" id="KW-1185">Reference proteome</keyword>
<dbReference type="InterPro" id="IPR002912">
    <property type="entry name" value="ACT_dom"/>
</dbReference>
<evidence type="ECO:0000256" key="1">
    <source>
        <dbReference type="ARBA" id="ARBA00022563"/>
    </source>
</evidence>
<evidence type="ECO:0000256" key="3">
    <source>
        <dbReference type="HAMAP-Rule" id="MF_01927"/>
    </source>
</evidence>
<dbReference type="AlphaFoldDB" id="A0AAU9DXR3"/>
<dbReference type="PANTHER" id="PTHR42706:SF1">
    <property type="entry name" value="FORMYLTETRAHYDROFOLATE DEFORMYLASE 2, MITOCHONDRIAL"/>
    <property type="match status" value="1"/>
</dbReference>
<keyword evidence="1 3" id="KW-0554">One-carbon metabolism</keyword>
<feature type="active site" evidence="3">
    <location>
        <position position="223"/>
    </location>
</feature>
<dbReference type="HAMAP" id="MF_01927">
    <property type="entry name" value="PurU"/>
    <property type="match status" value="1"/>
</dbReference>
<dbReference type="PANTHER" id="PTHR42706">
    <property type="entry name" value="FORMYLTETRAHYDROFOLATE DEFORMYLASE"/>
    <property type="match status" value="1"/>
</dbReference>
<accession>A0AAU9DXR3</accession>
<name>A0AAU9DXR3_9FUSO</name>
<proteinExistence type="inferred from homology"/>
<dbReference type="InterPro" id="IPR045865">
    <property type="entry name" value="ACT-like_dom_sf"/>
</dbReference>
<dbReference type="PIRSF" id="PIRSF036480">
    <property type="entry name" value="FormyFH4_hydr"/>
    <property type="match status" value="1"/>
</dbReference>
<dbReference type="EC" id="3.5.1.10" evidence="3 4"/>
<protein>
    <recommendedName>
        <fullName evidence="3 4">Formyltetrahydrofolate deformylase</fullName>
        <ecNumber evidence="3 4">3.5.1.10</ecNumber>
    </recommendedName>
    <alternativeName>
        <fullName evidence="3">Formyl-FH(4) hydrolase</fullName>
    </alternativeName>
</protein>
<comment type="function">
    <text evidence="3">Catalyzes the hydrolysis of 10-formyltetrahydrofolate (formyl-FH4) to formate and tetrahydrofolate (FH4).</text>
</comment>
<dbReference type="NCBIfam" id="NF004684">
    <property type="entry name" value="PRK06027.1"/>
    <property type="match status" value="1"/>
</dbReference>
<dbReference type="InterPro" id="IPR002376">
    <property type="entry name" value="Formyl_transf_N"/>
</dbReference>
<dbReference type="InterPro" id="IPR004810">
    <property type="entry name" value="PurU"/>
</dbReference>
<comment type="pathway">
    <text evidence="3">Purine metabolism; IMP biosynthesis via de novo pathway; formate from 10-formyl-5,6,7,8-tetrahydrofolate: step 1/1.</text>
</comment>
<evidence type="ECO:0000259" key="5">
    <source>
        <dbReference type="PROSITE" id="PS51671"/>
    </source>
</evidence>
<dbReference type="Gene3D" id="3.40.50.170">
    <property type="entry name" value="Formyl transferase, N-terminal domain"/>
    <property type="match status" value="1"/>
</dbReference>
<dbReference type="CDD" id="cd04875">
    <property type="entry name" value="ACT_F4HF-DF"/>
    <property type="match status" value="1"/>
</dbReference>